<keyword evidence="1" id="KW-0689">Ribosomal protein</keyword>
<organism evidence="1 2">
    <name type="scientific">Lacrimispora algidixylanolytica</name>
    <dbReference type="NCBI Taxonomy" id="94868"/>
    <lineage>
        <taxon>Bacteria</taxon>
        <taxon>Bacillati</taxon>
        <taxon>Bacillota</taxon>
        <taxon>Clostridia</taxon>
        <taxon>Lachnospirales</taxon>
        <taxon>Lachnospiraceae</taxon>
        <taxon>Lacrimispora</taxon>
    </lineage>
</organism>
<dbReference type="CDD" id="cd11543">
    <property type="entry name" value="NTP-PPase_u6"/>
    <property type="match status" value="1"/>
</dbReference>
<protein>
    <submittedName>
        <fullName evidence="1">30S ribosomal protein S15</fullName>
    </submittedName>
</protein>
<dbReference type="SUPFAM" id="SSF101386">
    <property type="entry name" value="all-alpha NTP pyrophosphatases"/>
    <property type="match status" value="1"/>
</dbReference>
<dbReference type="Gene3D" id="1.10.287.1080">
    <property type="entry name" value="MazG-like"/>
    <property type="match status" value="1"/>
</dbReference>
<dbReference type="RefSeq" id="WP_120197996.1">
    <property type="nucleotide sequence ID" value="NZ_MCIA01000031.1"/>
</dbReference>
<dbReference type="EMBL" id="MCIA01000031">
    <property type="protein sequence ID" value="RKD30407.1"/>
    <property type="molecule type" value="Genomic_DNA"/>
</dbReference>
<keyword evidence="1" id="KW-0687">Ribonucleoprotein</keyword>
<reference evidence="1 2" key="1">
    <citation type="submission" date="2016-08" db="EMBL/GenBank/DDBJ databases">
        <title>A new outlook on sporulation: Clostridium algidixylanolyticum.</title>
        <authorList>
            <person name="Poppleton D.I."/>
            <person name="Gribaldo S."/>
        </authorList>
    </citation>
    <scope>NUCLEOTIDE SEQUENCE [LARGE SCALE GENOMIC DNA]</scope>
    <source>
        <strain evidence="1 2">SPL73</strain>
    </source>
</reference>
<evidence type="ECO:0000313" key="1">
    <source>
        <dbReference type="EMBL" id="RKD30407.1"/>
    </source>
</evidence>
<gene>
    <name evidence="1" type="ORF">BET01_07425</name>
</gene>
<keyword evidence="2" id="KW-1185">Reference proteome</keyword>
<dbReference type="AlphaFoldDB" id="A0A419SYR7"/>
<sequence length="108" mass="12565">MKDISFSEIMERSAQIRKKYHKLEKQYHGNEWTVEEDALAFLTDAGLVGRLAMSQQGRWPHSGETASELEHKLGECIWWLIVLAKRMDIDICDALQIFLTKTEKQLDD</sequence>
<name>A0A419SYR7_9FIRM</name>
<evidence type="ECO:0000313" key="2">
    <source>
        <dbReference type="Proteomes" id="UP000284277"/>
    </source>
</evidence>
<dbReference type="OrthoDB" id="196226at2"/>
<accession>A0A419SYR7</accession>
<comment type="caution">
    <text evidence="1">The sequence shown here is derived from an EMBL/GenBank/DDBJ whole genome shotgun (WGS) entry which is preliminary data.</text>
</comment>
<dbReference type="GO" id="GO:0005840">
    <property type="term" value="C:ribosome"/>
    <property type="evidence" value="ECO:0007669"/>
    <property type="project" value="UniProtKB-KW"/>
</dbReference>
<proteinExistence type="predicted"/>
<dbReference type="Proteomes" id="UP000284277">
    <property type="component" value="Unassembled WGS sequence"/>
</dbReference>